<evidence type="ECO:0000313" key="4">
    <source>
        <dbReference type="Proteomes" id="UP000011732"/>
    </source>
</evidence>
<feature type="transmembrane region" description="Helical" evidence="2">
    <location>
        <begin position="33"/>
        <end position="52"/>
    </location>
</feature>
<protein>
    <submittedName>
        <fullName evidence="3">Uncharacterized protein</fullName>
    </submittedName>
</protein>
<reference evidence="3 4" key="1">
    <citation type="journal article" date="2013" name="Genome Announc.">
        <title>Draft Genome Sequence of Streptomyces gancidicus Strain BKS 13-15.</title>
        <authorList>
            <person name="Kumar S."/>
            <person name="Kaur N."/>
            <person name="Singh N.K."/>
            <person name="Raghava G.P."/>
            <person name="Mayilraj S."/>
        </authorList>
    </citation>
    <scope>NUCLEOTIDE SEQUENCE [LARGE SCALE GENOMIC DNA]</scope>
    <source>
        <strain evidence="3 4">BKS 13-15</strain>
    </source>
</reference>
<feature type="compositionally biased region" description="Low complexity" evidence="1">
    <location>
        <begin position="13"/>
        <end position="26"/>
    </location>
</feature>
<dbReference type="Proteomes" id="UP000011732">
    <property type="component" value="Unassembled WGS sequence"/>
</dbReference>
<gene>
    <name evidence="3" type="ORF">H114_32459</name>
</gene>
<keyword evidence="2" id="KW-0812">Transmembrane</keyword>
<dbReference type="AlphaFoldDB" id="M3B9P5"/>
<keyword evidence="4" id="KW-1185">Reference proteome</keyword>
<proteinExistence type="predicted"/>
<sequence length="81" mass="7937">MASSTDRPDRAPRAGSGAARRPSAGPVRLRTGVWLRAVVLLVLAALAAFAGCGTGSGTGARDDPAATGGTAREHPSATAPA</sequence>
<comment type="caution">
    <text evidence="3">The sequence shown here is derived from an EMBL/GenBank/DDBJ whole genome shotgun (WGS) entry which is preliminary data.</text>
</comment>
<evidence type="ECO:0000256" key="2">
    <source>
        <dbReference type="SAM" id="Phobius"/>
    </source>
</evidence>
<name>M3B9P5_STREZ</name>
<keyword evidence="2" id="KW-0472">Membrane</keyword>
<feature type="compositionally biased region" description="Basic and acidic residues" evidence="1">
    <location>
        <begin position="1"/>
        <end position="12"/>
    </location>
</feature>
<organism evidence="3 4">
    <name type="scientific">Streptomyces gancidicus BKS 13-15</name>
    <dbReference type="NCBI Taxonomy" id="1284664"/>
    <lineage>
        <taxon>Bacteria</taxon>
        <taxon>Bacillati</taxon>
        <taxon>Actinomycetota</taxon>
        <taxon>Actinomycetes</taxon>
        <taxon>Kitasatosporales</taxon>
        <taxon>Streptomycetaceae</taxon>
        <taxon>Streptomyces</taxon>
        <taxon>Streptomyces pseudogriseolus group</taxon>
    </lineage>
</organism>
<dbReference type="EMBL" id="AOHP01000167">
    <property type="protein sequence ID" value="EMF20459.1"/>
    <property type="molecule type" value="Genomic_DNA"/>
</dbReference>
<evidence type="ECO:0000256" key="1">
    <source>
        <dbReference type="SAM" id="MobiDB-lite"/>
    </source>
</evidence>
<feature type="non-terminal residue" evidence="3">
    <location>
        <position position="81"/>
    </location>
</feature>
<keyword evidence="2" id="KW-1133">Transmembrane helix</keyword>
<feature type="region of interest" description="Disordered" evidence="1">
    <location>
        <begin position="1"/>
        <end position="26"/>
    </location>
</feature>
<accession>M3B9P5</accession>
<feature type="region of interest" description="Disordered" evidence="1">
    <location>
        <begin position="52"/>
        <end position="81"/>
    </location>
</feature>
<evidence type="ECO:0000313" key="3">
    <source>
        <dbReference type="EMBL" id="EMF20459.1"/>
    </source>
</evidence>